<dbReference type="Gene3D" id="2.60.120.920">
    <property type="match status" value="1"/>
</dbReference>
<evidence type="ECO:0000313" key="6">
    <source>
        <dbReference type="Proteomes" id="UP000176998"/>
    </source>
</evidence>
<dbReference type="PROSITE" id="PS50188">
    <property type="entry name" value="B302_SPRY"/>
    <property type="match status" value="1"/>
</dbReference>
<evidence type="ECO:0000256" key="1">
    <source>
        <dbReference type="ARBA" id="ARBA00002343"/>
    </source>
</evidence>
<dbReference type="SMART" id="SM00668">
    <property type="entry name" value="CTLH"/>
    <property type="match status" value="1"/>
</dbReference>
<dbReference type="EMBL" id="MJBS01000084">
    <property type="protein sequence ID" value="OHE95332.1"/>
    <property type="molecule type" value="Genomic_DNA"/>
</dbReference>
<keyword evidence="6" id="KW-1185">Reference proteome</keyword>
<dbReference type="InterPro" id="IPR013144">
    <property type="entry name" value="CRA_dom"/>
</dbReference>
<feature type="compositionally biased region" description="Polar residues" evidence="2">
    <location>
        <begin position="206"/>
        <end position="229"/>
    </location>
</feature>
<dbReference type="CDD" id="cd12909">
    <property type="entry name" value="SPRY_RanBP9_10"/>
    <property type="match status" value="1"/>
</dbReference>
<dbReference type="AlphaFoldDB" id="A0A1G4B1Z7"/>
<proteinExistence type="predicted"/>
<dbReference type="InterPro" id="IPR006594">
    <property type="entry name" value="LisH"/>
</dbReference>
<dbReference type="Pfam" id="PF00622">
    <property type="entry name" value="SPRY"/>
    <property type="match status" value="1"/>
</dbReference>
<dbReference type="SUPFAM" id="SSF49899">
    <property type="entry name" value="Concanavalin A-like lectins/glucanases"/>
    <property type="match status" value="1"/>
</dbReference>
<feature type="domain" description="CTLH" evidence="4">
    <location>
        <begin position="520"/>
        <end position="577"/>
    </location>
</feature>
<dbReference type="SMART" id="SM00757">
    <property type="entry name" value="CRA"/>
    <property type="match status" value="1"/>
</dbReference>
<dbReference type="InterPro" id="IPR035782">
    <property type="entry name" value="SPRY_RanBP9/10"/>
</dbReference>
<sequence>TQLPPDSHPKKLGLRLLGALRSSCCVRDVTGARAGRPLYQPRPLTMTNPFHGSAHYTESNTPTGSSGLLPRRFSYASVVSGAPPNYNPPYLSHPGRTSVISQILNNSDDITFEPASAYYDSSRSGDMDADRNGASLNGASARLSRGGANNLPSFSRVFDMFMANPSSENGGPGGASGHGFFVPSYLTGSAYVQRLEEAHYAKIQAQKESQTAQAQPGGNLTTSASSVSLHSKPASHRGVSHDVIEKASAVEDDEAFPPLPTRWNRDDKYGALDILSDGLEVRYIGPRGQTERDHEAFSIRADNPMPPQCGIYYFEVQILSGKRDDMTIGIGFSAKTVALSRPPGWEPDSWGYHSDDGHCYAGQNGGKNYGPPFTASDVIGCGVNFRTGCAFFTKNGHLLDTAFRDIGKGNSLYPTVGLKKSGEHVRVNFGQTPFVFDIEGMMTKEKERIQREISETSTTSLAPALNETELIQALVLQFLQHDGYVETARAFAEEINAEKKALSLDPNAPIEGINVQDDEHANKRQRIRRAVLEGDIDRALKHTNAFYPQVLKDNEQVYFRLRCRKFIEMVRTAAEMRTASETKKSNGHSSDLGAQAMDLDANGTENGAWDQMDTEDSNEPDLDINELEIATLLYGQELHAEFKNDPRREVTKHLADIYALLAYANPLKEKDVAHLLDRKGRLAVAEELNSAILLSLGKSSRAALEKVYAQTSVLLDDLRENGGPGAFVSLQDVIEDIPKSQPF</sequence>
<dbReference type="SMART" id="SM00667">
    <property type="entry name" value="LisH"/>
    <property type="match status" value="1"/>
</dbReference>
<feature type="non-terminal residue" evidence="5">
    <location>
        <position position="1"/>
    </location>
</feature>
<dbReference type="Pfam" id="PF10607">
    <property type="entry name" value="CTLH"/>
    <property type="match status" value="1"/>
</dbReference>
<comment type="function">
    <text evidence="1">Involved in the proteasome-dependent degradation of fructose-1,6-bisphosphatase.</text>
</comment>
<reference evidence="5 6" key="1">
    <citation type="submission" date="2016-09" db="EMBL/GenBank/DDBJ databases">
        <authorList>
            <person name="Capua I."/>
            <person name="De Benedictis P."/>
            <person name="Joannis T."/>
            <person name="Lombin L.H."/>
            <person name="Cattoli G."/>
        </authorList>
    </citation>
    <scope>NUCLEOTIDE SEQUENCE [LARGE SCALE GENOMIC DNA]</scope>
    <source>
        <strain evidence="5 6">IMI 309357</strain>
    </source>
</reference>
<comment type="caution">
    <text evidence="5">The sequence shown here is derived from an EMBL/GenBank/DDBJ whole genome shotgun (WGS) entry which is preliminary data.</text>
</comment>
<dbReference type="InterPro" id="IPR006595">
    <property type="entry name" value="CTLH_C"/>
</dbReference>
<evidence type="ECO:0000256" key="2">
    <source>
        <dbReference type="SAM" id="MobiDB-lite"/>
    </source>
</evidence>
<protein>
    <submittedName>
        <fullName evidence="5">SPRY domain-containing protein</fullName>
    </submittedName>
</protein>
<dbReference type="PROSITE" id="PS50896">
    <property type="entry name" value="LISH"/>
    <property type="match status" value="1"/>
</dbReference>
<dbReference type="GeneID" id="34562482"/>
<accession>A0A1G4B1Z7</accession>
<dbReference type="InterPro" id="IPR050618">
    <property type="entry name" value="Ubq-SigPath_Reg"/>
</dbReference>
<name>A0A1G4B1Z7_9PEZI</name>
<dbReference type="SMART" id="SM00449">
    <property type="entry name" value="SPRY"/>
    <property type="match status" value="1"/>
</dbReference>
<dbReference type="InterPro" id="IPR013320">
    <property type="entry name" value="ConA-like_dom_sf"/>
</dbReference>
<dbReference type="RefSeq" id="XP_022472494.1">
    <property type="nucleotide sequence ID" value="XM_022620972.1"/>
</dbReference>
<dbReference type="STRING" id="1209926.A0A1G4B1Z7"/>
<dbReference type="InterPro" id="IPR024964">
    <property type="entry name" value="CTLH/CRA"/>
</dbReference>
<dbReference type="Pfam" id="PF08513">
    <property type="entry name" value="LisH"/>
    <property type="match status" value="1"/>
</dbReference>
<feature type="domain" description="B30.2/SPRY" evidence="3">
    <location>
        <begin position="241"/>
        <end position="434"/>
    </location>
</feature>
<dbReference type="PANTHER" id="PTHR12864">
    <property type="entry name" value="RAN BINDING PROTEIN 9-RELATED"/>
    <property type="match status" value="1"/>
</dbReference>
<organism evidence="5 6">
    <name type="scientific">Colletotrichum orchidophilum</name>
    <dbReference type="NCBI Taxonomy" id="1209926"/>
    <lineage>
        <taxon>Eukaryota</taxon>
        <taxon>Fungi</taxon>
        <taxon>Dikarya</taxon>
        <taxon>Ascomycota</taxon>
        <taxon>Pezizomycotina</taxon>
        <taxon>Sordariomycetes</taxon>
        <taxon>Hypocreomycetidae</taxon>
        <taxon>Glomerellales</taxon>
        <taxon>Glomerellaceae</taxon>
        <taxon>Colletotrichum</taxon>
    </lineage>
</organism>
<feature type="region of interest" description="Disordered" evidence="2">
    <location>
        <begin position="206"/>
        <end position="239"/>
    </location>
</feature>
<gene>
    <name evidence="5" type="ORF">CORC01_09343</name>
</gene>
<dbReference type="Proteomes" id="UP000176998">
    <property type="component" value="Unassembled WGS sequence"/>
</dbReference>
<evidence type="ECO:0000259" key="4">
    <source>
        <dbReference type="PROSITE" id="PS50897"/>
    </source>
</evidence>
<dbReference type="OrthoDB" id="25503at2759"/>
<evidence type="ECO:0000313" key="5">
    <source>
        <dbReference type="EMBL" id="OHE95332.1"/>
    </source>
</evidence>
<evidence type="ECO:0000259" key="3">
    <source>
        <dbReference type="PROSITE" id="PS50188"/>
    </source>
</evidence>
<dbReference type="PROSITE" id="PS50897">
    <property type="entry name" value="CTLH"/>
    <property type="match status" value="1"/>
</dbReference>
<dbReference type="InterPro" id="IPR003877">
    <property type="entry name" value="SPRY_dom"/>
</dbReference>
<dbReference type="InterPro" id="IPR043136">
    <property type="entry name" value="B30.2/SPRY_sf"/>
</dbReference>
<dbReference type="InterPro" id="IPR001870">
    <property type="entry name" value="B30.2/SPRY"/>
</dbReference>